<sequence>MTSSPLHFLADVDLQNTVKHNKQIWRWRVIAVAVEEMGVVVQSVGSVGSGSGSAGPAVCAGGARGRLKKGERRLASMEANLQGEESRTYLGKRRSGRGMLVSARCWCCGRASVAGEVAEMENG</sequence>
<dbReference type="InParanoid" id="B9NCU5"/>
<evidence type="ECO:0000313" key="1">
    <source>
        <dbReference type="EMBL" id="PNT07479.1"/>
    </source>
</evidence>
<evidence type="ECO:0000313" key="2">
    <source>
        <dbReference type="Proteomes" id="UP000006729"/>
    </source>
</evidence>
<dbReference type="AlphaFoldDB" id="B9NCU5"/>
<dbReference type="Proteomes" id="UP000006729">
    <property type="component" value="Chromosome 13"/>
</dbReference>
<name>B9NCU5_POPTR</name>
<organism evidence="1 2">
    <name type="scientific">Populus trichocarpa</name>
    <name type="common">Western balsam poplar</name>
    <name type="synonym">Populus balsamifera subsp. trichocarpa</name>
    <dbReference type="NCBI Taxonomy" id="3694"/>
    <lineage>
        <taxon>Eukaryota</taxon>
        <taxon>Viridiplantae</taxon>
        <taxon>Streptophyta</taxon>
        <taxon>Embryophyta</taxon>
        <taxon>Tracheophyta</taxon>
        <taxon>Spermatophyta</taxon>
        <taxon>Magnoliopsida</taxon>
        <taxon>eudicotyledons</taxon>
        <taxon>Gunneridae</taxon>
        <taxon>Pentapetalae</taxon>
        <taxon>rosids</taxon>
        <taxon>fabids</taxon>
        <taxon>Malpighiales</taxon>
        <taxon>Salicaceae</taxon>
        <taxon>Saliceae</taxon>
        <taxon>Populus</taxon>
    </lineage>
</organism>
<proteinExistence type="predicted"/>
<reference evidence="1 2" key="1">
    <citation type="journal article" date="2006" name="Science">
        <title>The genome of black cottonwood, Populus trichocarpa (Torr. &amp; Gray).</title>
        <authorList>
            <person name="Tuskan G.A."/>
            <person name="Difazio S."/>
            <person name="Jansson S."/>
            <person name="Bohlmann J."/>
            <person name="Grigoriev I."/>
            <person name="Hellsten U."/>
            <person name="Putnam N."/>
            <person name="Ralph S."/>
            <person name="Rombauts S."/>
            <person name="Salamov A."/>
            <person name="Schein J."/>
            <person name="Sterck L."/>
            <person name="Aerts A."/>
            <person name="Bhalerao R.R."/>
            <person name="Bhalerao R.P."/>
            <person name="Blaudez D."/>
            <person name="Boerjan W."/>
            <person name="Brun A."/>
            <person name="Brunner A."/>
            <person name="Busov V."/>
            <person name="Campbell M."/>
            <person name="Carlson J."/>
            <person name="Chalot M."/>
            <person name="Chapman J."/>
            <person name="Chen G.L."/>
            <person name="Cooper D."/>
            <person name="Coutinho P.M."/>
            <person name="Couturier J."/>
            <person name="Covert S."/>
            <person name="Cronk Q."/>
            <person name="Cunningham R."/>
            <person name="Davis J."/>
            <person name="Degroeve S."/>
            <person name="Dejardin A."/>
            <person name="Depamphilis C."/>
            <person name="Detter J."/>
            <person name="Dirks B."/>
            <person name="Dubchak I."/>
            <person name="Duplessis S."/>
            <person name="Ehlting J."/>
            <person name="Ellis B."/>
            <person name="Gendler K."/>
            <person name="Goodstein D."/>
            <person name="Gribskov M."/>
            <person name="Grimwood J."/>
            <person name="Groover A."/>
            <person name="Gunter L."/>
            <person name="Hamberger B."/>
            <person name="Heinze B."/>
            <person name="Helariutta Y."/>
            <person name="Henrissat B."/>
            <person name="Holligan D."/>
            <person name="Holt R."/>
            <person name="Huang W."/>
            <person name="Islam-Faridi N."/>
            <person name="Jones S."/>
            <person name="Jones-Rhoades M."/>
            <person name="Jorgensen R."/>
            <person name="Joshi C."/>
            <person name="Kangasjarvi J."/>
            <person name="Karlsson J."/>
            <person name="Kelleher C."/>
            <person name="Kirkpatrick R."/>
            <person name="Kirst M."/>
            <person name="Kohler A."/>
            <person name="Kalluri U."/>
            <person name="Larimer F."/>
            <person name="Leebens-Mack J."/>
            <person name="Leple J.C."/>
            <person name="Locascio P."/>
            <person name="Lou Y."/>
            <person name="Lucas S."/>
            <person name="Martin F."/>
            <person name="Montanini B."/>
            <person name="Napoli C."/>
            <person name="Nelson D.R."/>
            <person name="Nelson C."/>
            <person name="Nieminen K."/>
            <person name="Nilsson O."/>
            <person name="Pereda V."/>
            <person name="Peter G."/>
            <person name="Philippe R."/>
            <person name="Pilate G."/>
            <person name="Poliakov A."/>
            <person name="Razumovskaya J."/>
            <person name="Richardson P."/>
            <person name="Rinaldi C."/>
            <person name="Ritland K."/>
            <person name="Rouze P."/>
            <person name="Ryaboy D."/>
            <person name="Schmutz J."/>
            <person name="Schrader J."/>
            <person name="Segerman B."/>
            <person name="Shin H."/>
            <person name="Siddiqui A."/>
            <person name="Sterky F."/>
            <person name="Terry A."/>
            <person name="Tsai C.J."/>
            <person name="Uberbacher E."/>
            <person name="Unneberg P."/>
            <person name="Vahala J."/>
            <person name="Wall K."/>
            <person name="Wessler S."/>
            <person name="Yang G."/>
            <person name="Yin T."/>
            <person name="Douglas C."/>
            <person name="Marra M."/>
            <person name="Sandberg G."/>
            <person name="Van de Peer Y."/>
            <person name="Rokhsar D."/>
        </authorList>
    </citation>
    <scope>NUCLEOTIDE SEQUENCE [LARGE SCALE GENOMIC DNA]</scope>
    <source>
        <strain evidence="2">cv. Nisqually</strain>
    </source>
</reference>
<gene>
    <name evidence="1" type="ORF">POPTR_013G088300</name>
</gene>
<accession>B9NCU5</accession>
<dbReference type="HOGENOM" id="CLU_2019160_0_0_1"/>
<protein>
    <submittedName>
        <fullName evidence="1">Uncharacterized protein</fullName>
    </submittedName>
</protein>
<dbReference type="EMBL" id="CM009302">
    <property type="protein sequence ID" value="PNT07479.1"/>
    <property type="molecule type" value="Genomic_DNA"/>
</dbReference>
<keyword evidence="2" id="KW-1185">Reference proteome</keyword>